<evidence type="ECO:0000313" key="8">
    <source>
        <dbReference type="Proteomes" id="UP000678499"/>
    </source>
</evidence>
<reference evidence="7" key="1">
    <citation type="submission" date="2020-11" db="EMBL/GenBank/DDBJ databases">
        <authorList>
            <person name="Tran Van P."/>
        </authorList>
    </citation>
    <scope>NUCLEOTIDE SEQUENCE</scope>
</reference>
<dbReference type="SUPFAM" id="SSF103473">
    <property type="entry name" value="MFS general substrate transporter"/>
    <property type="match status" value="1"/>
</dbReference>
<dbReference type="InterPro" id="IPR020846">
    <property type="entry name" value="MFS_dom"/>
</dbReference>
<evidence type="ECO:0000313" key="7">
    <source>
        <dbReference type="EMBL" id="CAD7278575.1"/>
    </source>
</evidence>
<proteinExistence type="predicted"/>
<dbReference type="OrthoDB" id="6373411at2759"/>
<evidence type="ECO:0000259" key="6">
    <source>
        <dbReference type="PROSITE" id="PS50850"/>
    </source>
</evidence>
<protein>
    <recommendedName>
        <fullName evidence="6">Major facilitator superfamily (MFS) profile domain-containing protein</fullName>
    </recommendedName>
</protein>
<feature type="transmembrane region" description="Helical" evidence="5">
    <location>
        <begin position="67"/>
        <end position="89"/>
    </location>
</feature>
<dbReference type="GO" id="GO:0022857">
    <property type="term" value="F:transmembrane transporter activity"/>
    <property type="evidence" value="ECO:0007669"/>
    <property type="project" value="InterPro"/>
</dbReference>
<dbReference type="Gene3D" id="1.20.1250.20">
    <property type="entry name" value="MFS general substrate transporter like domains"/>
    <property type="match status" value="1"/>
</dbReference>
<feature type="transmembrane region" description="Helical" evidence="5">
    <location>
        <begin position="36"/>
        <end position="55"/>
    </location>
</feature>
<keyword evidence="4 5" id="KW-0472">Membrane</keyword>
<dbReference type="AlphaFoldDB" id="A0A7R9GEX7"/>
<accession>A0A7R9GEX7</accession>
<evidence type="ECO:0000256" key="3">
    <source>
        <dbReference type="ARBA" id="ARBA00022989"/>
    </source>
</evidence>
<keyword evidence="3 5" id="KW-1133">Transmembrane helix</keyword>
<dbReference type="PROSITE" id="PS50850">
    <property type="entry name" value="MFS"/>
    <property type="match status" value="1"/>
</dbReference>
<keyword evidence="2 5" id="KW-0812">Transmembrane</keyword>
<dbReference type="GO" id="GO:0016020">
    <property type="term" value="C:membrane"/>
    <property type="evidence" value="ECO:0007669"/>
    <property type="project" value="UniProtKB-SubCell"/>
</dbReference>
<dbReference type="InterPro" id="IPR036259">
    <property type="entry name" value="MFS_trans_sf"/>
</dbReference>
<feature type="transmembrane region" description="Helical" evidence="5">
    <location>
        <begin position="6"/>
        <end position="24"/>
    </location>
</feature>
<evidence type="ECO:0000256" key="4">
    <source>
        <dbReference type="ARBA" id="ARBA00023136"/>
    </source>
</evidence>
<comment type="subcellular location">
    <subcellularLocation>
        <location evidence="1">Membrane</location>
        <topology evidence="1">Multi-pass membrane protein</topology>
    </subcellularLocation>
</comment>
<feature type="domain" description="Major facilitator superfamily (MFS) profile" evidence="6">
    <location>
        <begin position="1"/>
        <end position="90"/>
    </location>
</feature>
<organism evidence="7">
    <name type="scientific">Notodromas monacha</name>
    <dbReference type="NCBI Taxonomy" id="399045"/>
    <lineage>
        <taxon>Eukaryota</taxon>
        <taxon>Metazoa</taxon>
        <taxon>Ecdysozoa</taxon>
        <taxon>Arthropoda</taxon>
        <taxon>Crustacea</taxon>
        <taxon>Oligostraca</taxon>
        <taxon>Ostracoda</taxon>
        <taxon>Podocopa</taxon>
        <taxon>Podocopida</taxon>
        <taxon>Cypridocopina</taxon>
        <taxon>Cypridoidea</taxon>
        <taxon>Cyprididae</taxon>
        <taxon>Notodromas</taxon>
    </lineage>
</organism>
<dbReference type="EMBL" id="OA883312">
    <property type="protein sequence ID" value="CAD7278575.1"/>
    <property type="molecule type" value="Genomic_DNA"/>
</dbReference>
<name>A0A7R9GEX7_9CRUS</name>
<evidence type="ECO:0000256" key="1">
    <source>
        <dbReference type="ARBA" id="ARBA00004141"/>
    </source>
</evidence>
<gene>
    <name evidence="7" type="ORF">NMOB1V02_LOCUS6274</name>
</gene>
<dbReference type="EMBL" id="CAJPEX010001275">
    <property type="protein sequence ID" value="CAG0918727.1"/>
    <property type="molecule type" value="Genomic_DNA"/>
</dbReference>
<dbReference type="Proteomes" id="UP000678499">
    <property type="component" value="Unassembled WGS sequence"/>
</dbReference>
<sequence>MGRCAALGIFMIGGGLSCVIIEFLPQNEFGASSKFILGLLGKLCISASFSVIYIHSTEIYPTRIRTAALGFFFMSSRVGSVVAPFVGLAW</sequence>
<dbReference type="PANTHER" id="PTHR24064">
    <property type="entry name" value="SOLUTE CARRIER FAMILY 22 MEMBER"/>
    <property type="match status" value="1"/>
</dbReference>
<evidence type="ECO:0000256" key="5">
    <source>
        <dbReference type="SAM" id="Phobius"/>
    </source>
</evidence>
<dbReference type="PROSITE" id="PS51257">
    <property type="entry name" value="PROKAR_LIPOPROTEIN"/>
    <property type="match status" value="1"/>
</dbReference>
<evidence type="ECO:0000256" key="2">
    <source>
        <dbReference type="ARBA" id="ARBA00022692"/>
    </source>
</evidence>
<keyword evidence="8" id="KW-1185">Reference proteome</keyword>